<keyword evidence="1" id="KW-0808">Transferase</keyword>
<keyword evidence="1" id="KW-0675">Receptor</keyword>
<reference evidence="1 2" key="1">
    <citation type="journal article" date="2023" name="Science">
        <title>Complex scaffold remodeling in plant triterpene biosynthesis.</title>
        <authorList>
            <person name="De La Pena R."/>
            <person name="Hodgson H."/>
            <person name="Liu J.C."/>
            <person name="Stephenson M.J."/>
            <person name="Martin A.C."/>
            <person name="Owen C."/>
            <person name="Harkess A."/>
            <person name="Leebens-Mack J."/>
            <person name="Jimenez L.E."/>
            <person name="Osbourn A."/>
            <person name="Sattely E.S."/>
        </authorList>
    </citation>
    <scope>NUCLEOTIDE SEQUENCE [LARGE SCALE GENOMIC DNA]</scope>
    <source>
        <strain evidence="2">cv. JPN11</strain>
        <tissue evidence="1">Leaf</tissue>
    </source>
</reference>
<dbReference type="EMBL" id="CM051396">
    <property type="protein sequence ID" value="KAJ4723521.1"/>
    <property type="molecule type" value="Genomic_DNA"/>
</dbReference>
<evidence type="ECO:0000313" key="2">
    <source>
        <dbReference type="Proteomes" id="UP001164539"/>
    </source>
</evidence>
<comment type="caution">
    <text evidence="1">The sequence shown here is derived from an EMBL/GenBank/DDBJ whole genome shotgun (WGS) entry which is preliminary data.</text>
</comment>
<protein>
    <submittedName>
        <fullName evidence="1">Receptor protein kinase</fullName>
    </submittedName>
</protein>
<organism evidence="1 2">
    <name type="scientific">Melia azedarach</name>
    <name type="common">Chinaberry tree</name>
    <dbReference type="NCBI Taxonomy" id="155640"/>
    <lineage>
        <taxon>Eukaryota</taxon>
        <taxon>Viridiplantae</taxon>
        <taxon>Streptophyta</taxon>
        <taxon>Embryophyta</taxon>
        <taxon>Tracheophyta</taxon>
        <taxon>Spermatophyta</taxon>
        <taxon>Magnoliopsida</taxon>
        <taxon>eudicotyledons</taxon>
        <taxon>Gunneridae</taxon>
        <taxon>Pentapetalae</taxon>
        <taxon>rosids</taxon>
        <taxon>malvids</taxon>
        <taxon>Sapindales</taxon>
        <taxon>Meliaceae</taxon>
        <taxon>Melia</taxon>
    </lineage>
</organism>
<name>A0ACC1YJ72_MELAZ</name>
<evidence type="ECO:0000313" key="1">
    <source>
        <dbReference type="EMBL" id="KAJ4723521.1"/>
    </source>
</evidence>
<proteinExistence type="predicted"/>
<dbReference type="Proteomes" id="UP001164539">
    <property type="component" value="Chromosome 3"/>
</dbReference>
<sequence length="1028" mass="114170">MKSSTLNSSILAFLILFLVLKFSIILSSDSTEEAHALIKWKTSLQNQLNSSAASPPILPSWALNSTSIVSMCSWSGINCSHDGSVMSISLRNTSLKGTLQEFSFPSFPQLVFLDLSSNELSGSIPPQISELSKLEFLDLSSNQFSGKIPPNIGLLTHLKVLFLSENQLNGSIPGEVGQLSSLRELFLHSNYFQGLIPPSLSNLSNLNKLFLLDNSLSGSIFPNIGHLKSLSELDLSQNQLNGSIPPSVGNLTNLARLYLYNNSLSGSIPPVIGNLKSLIDLQLSKNQLTGYIPHSFSNLTSLNSLILFENKLYGSIPEKIGNINPLQYLSLGQNQLSGYIPPSLGYLSNLKLLSLFNNKLSGFVPQEIENLTLNIADLGINQFTGAFPHNICRGGELNIFLIGNNHFEGPTPTSLRNCTSLVKMELIENNFNGNISEDFGIYPNLTYLALSYNNFHGEISSNWGKSPILGTFMLMANNLTGIIPPEIGTLSQLHELAFTFNHIVGQIPESFWKLNSLNLISLRGNQISGSLPRELGLLTKLQFLDLSSNRFSNSIPSSLENLLQLHYLNLSNNQFHKEIPIALEKLVQISDLDLSHNFLEGEIPSQICNMESLEKLNISHNKLCGIIPSCFETMHGLSSIDISYNELMGPIPNSTTFRDAPIEVLEGNKGLCGDVKGLPYCKTFTTHKQSLRKKWLIAMLSVLGALCVSVVVIIMFLLLRRWKRRPKEQISNHVNNSRLFSVLNFDGTIIYEEIIRVTNNFAPEYCIGKGGQGSVYKAELPSGDIIAVKKFHSPLPSDIANQREFLTEIRALTEIRHRNIVKFYGFCSHIRHSFLIYEYLEQGSLETILGNNAEIEEFGWSQRINVLKGVANALSYMHHDCFPPVVHRDISSKNVLLDSEYEAHVSDFGVAKFLNPDSSNWTEFAGTYGYVAPELAYTMKITEKCDVYSFGVLALEVIKGNHPRDSISTSSSSKMNISLDEMLDTRLLPPSPDFQHKLTSIIEVAFLCVHEIPERRPTMKTVSQLLCK</sequence>
<keyword evidence="1" id="KW-0418">Kinase</keyword>
<accession>A0ACC1YJ72</accession>
<keyword evidence="2" id="KW-1185">Reference proteome</keyword>
<gene>
    <name evidence="1" type="ORF">OWV82_006883</name>
</gene>